<dbReference type="RefSeq" id="XP_007830013.1">
    <property type="nucleotide sequence ID" value="XM_007831822.1"/>
</dbReference>
<dbReference type="InParanoid" id="W3XJ34"/>
<dbReference type="EMBL" id="KI912110">
    <property type="protein sequence ID" value="ETS85216.1"/>
    <property type="molecule type" value="Genomic_DNA"/>
</dbReference>
<name>W3XJ34_PESFW</name>
<dbReference type="AlphaFoldDB" id="W3XJ34"/>
<feature type="signal peptide" evidence="1">
    <location>
        <begin position="1"/>
        <end position="17"/>
    </location>
</feature>
<dbReference type="Gene3D" id="2.60.130.10">
    <property type="entry name" value="Aromatic compound dioxygenase"/>
    <property type="match status" value="1"/>
</dbReference>
<evidence type="ECO:0000313" key="3">
    <source>
        <dbReference type="Proteomes" id="UP000030651"/>
    </source>
</evidence>
<dbReference type="CDD" id="cd03457">
    <property type="entry name" value="intradiol_dioxygenase_like"/>
    <property type="match status" value="1"/>
</dbReference>
<evidence type="ECO:0000256" key="1">
    <source>
        <dbReference type="SAM" id="SignalP"/>
    </source>
</evidence>
<dbReference type="PANTHER" id="PTHR34315:SF4">
    <property type="entry name" value="INTRADIOL RING-CLEAVAGE DIOXYGENASES DOMAIN-CONTAINING PROTEIN"/>
    <property type="match status" value="1"/>
</dbReference>
<keyword evidence="1" id="KW-0732">Signal</keyword>
<feature type="chain" id="PRO_5004834653" description="Intradiol ring-cleavage dioxygenases domain-containing protein" evidence="1">
    <location>
        <begin position="18"/>
        <end position="323"/>
    </location>
</feature>
<dbReference type="OMA" id="FHNENTD"/>
<accession>W3XJ34</accession>
<dbReference type="GO" id="GO:0005506">
    <property type="term" value="F:iron ion binding"/>
    <property type="evidence" value="ECO:0007669"/>
    <property type="project" value="InterPro"/>
</dbReference>
<dbReference type="SUPFAM" id="SSF49482">
    <property type="entry name" value="Aromatic compound dioxygenase"/>
    <property type="match status" value="1"/>
</dbReference>
<sequence>MQLLTLLAAGLFSTALAHPESLPVSEIQRRGAISRRCETSAANFNKKRFAKRMSKRWAGAGNTTYEITTEAPYYDTIQNDTCILSPIVTEGPYIWPRSQTLRQDMSEGQAGVPLWLDIGVLDVNTCEPLPNVLLNFWHCNATGSYSSFTGLSPNTPFLDLLSELNITESDFEIGVTDLHTDDTTFLRGQWPTDSEGMMEMKTTFPGFYVERAVHIHVQAYTDWTLAGNGTVSTGHIASTGQIYFGEDVLETILALEPYVSHTEINRTTNAEDNLIPLGEANGYSPMISVVPADGVNIENGIIGYITFGIDPNADGVDNSRSSG</sequence>
<keyword evidence="3" id="KW-1185">Reference proteome</keyword>
<dbReference type="InterPro" id="IPR015889">
    <property type="entry name" value="Intradiol_dOase_core"/>
</dbReference>
<gene>
    <name evidence="2" type="ORF">PFICI_03241</name>
</gene>
<organism evidence="2 3">
    <name type="scientific">Pestalotiopsis fici (strain W106-1 / CGMCC3.15140)</name>
    <dbReference type="NCBI Taxonomy" id="1229662"/>
    <lineage>
        <taxon>Eukaryota</taxon>
        <taxon>Fungi</taxon>
        <taxon>Dikarya</taxon>
        <taxon>Ascomycota</taxon>
        <taxon>Pezizomycotina</taxon>
        <taxon>Sordariomycetes</taxon>
        <taxon>Xylariomycetidae</taxon>
        <taxon>Amphisphaeriales</taxon>
        <taxon>Sporocadaceae</taxon>
        <taxon>Pestalotiopsis</taxon>
    </lineage>
</organism>
<dbReference type="Proteomes" id="UP000030651">
    <property type="component" value="Unassembled WGS sequence"/>
</dbReference>
<evidence type="ECO:0008006" key="4">
    <source>
        <dbReference type="Google" id="ProtNLM"/>
    </source>
</evidence>
<evidence type="ECO:0000313" key="2">
    <source>
        <dbReference type="EMBL" id="ETS85216.1"/>
    </source>
</evidence>
<dbReference type="GO" id="GO:0016702">
    <property type="term" value="F:oxidoreductase activity, acting on single donors with incorporation of molecular oxygen, incorporation of two atoms of oxygen"/>
    <property type="evidence" value="ECO:0007669"/>
    <property type="project" value="InterPro"/>
</dbReference>
<proteinExistence type="predicted"/>
<dbReference type="OrthoDB" id="121380at2759"/>
<reference evidence="3" key="1">
    <citation type="journal article" date="2015" name="BMC Genomics">
        <title>Genomic and transcriptomic analysis of the endophytic fungus Pestalotiopsis fici reveals its lifestyle and high potential for synthesis of natural products.</title>
        <authorList>
            <person name="Wang X."/>
            <person name="Zhang X."/>
            <person name="Liu L."/>
            <person name="Xiang M."/>
            <person name="Wang W."/>
            <person name="Sun X."/>
            <person name="Che Y."/>
            <person name="Guo L."/>
            <person name="Liu G."/>
            <person name="Guo L."/>
            <person name="Wang C."/>
            <person name="Yin W.B."/>
            <person name="Stadler M."/>
            <person name="Zhang X."/>
            <person name="Liu X."/>
        </authorList>
    </citation>
    <scope>NUCLEOTIDE SEQUENCE [LARGE SCALE GENOMIC DNA]</scope>
    <source>
        <strain evidence="3">W106-1 / CGMCC3.15140</strain>
    </source>
</reference>
<dbReference type="eggNOG" id="ENOG502QWMN">
    <property type="taxonomic scope" value="Eukaryota"/>
</dbReference>
<dbReference type="KEGG" id="pfy:PFICI_03241"/>
<dbReference type="PANTHER" id="PTHR34315">
    <property type="match status" value="1"/>
</dbReference>
<protein>
    <recommendedName>
        <fullName evidence="4">Intradiol ring-cleavage dioxygenases domain-containing protein</fullName>
    </recommendedName>
</protein>
<dbReference type="GeneID" id="19268254"/>
<dbReference type="HOGENOM" id="CLU_027719_1_0_1"/>